<dbReference type="EMBL" id="JAUHJR010000002">
    <property type="protein sequence ID" value="MDN4161078.1"/>
    <property type="molecule type" value="Genomic_DNA"/>
</dbReference>
<keyword evidence="2" id="KW-1185">Reference proteome</keyword>
<reference evidence="1" key="1">
    <citation type="submission" date="2023-06" db="EMBL/GenBank/DDBJ databases">
        <title>Draft genome sequence of Nocardioides sp. SOB72.</title>
        <authorList>
            <person name="Zhang G."/>
        </authorList>
    </citation>
    <scope>NUCLEOTIDE SEQUENCE</scope>
    <source>
        <strain evidence="1">SOB72</strain>
    </source>
</reference>
<dbReference type="InterPro" id="IPR055679">
    <property type="entry name" value="DUF7255"/>
</dbReference>
<dbReference type="Proteomes" id="UP001168537">
    <property type="component" value="Unassembled WGS sequence"/>
</dbReference>
<dbReference type="RefSeq" id="WP_300959959.1">
    <property type="nucleotide sequence ID" value="NZ_JAUHJR010000002.1"/>
</dbReference>
<dbReference type="Pfam" id="PF23913">
    <property type="entry name" value="DUF7255"/>
    <property type="match status" value="1"/>
</dbReference>
<evidence type="ECO:0000313" key="1">
    <source>
        <dbReference type="EMBL" id="MDN4161078.1"/>
    </source>
</evidence>
<accession>A0ABT8ESF8</accession>
<organism evidence="1 2">
    <name type="scientific">Nocardioides abyssi</name>
    <dbReference type="NCBI Taxonomy" id="3058370"/>
    <lineage>
        <taxon>Bacteria</taxon>
        <taxon>Bacillati</taxon>
        <taxon>Actinomycetota</taxon>
        <taxon>Actinomycetes</taxon>
        <taxon>Propionibacteriales</taxon>
        <taxon>Nocardioidaceae</taxon>
        <taxon>Nocardioides</taxon>
    </lineage>
</organism>
<sequence length="213" mass="24103">MVATGARVRALASRLVDGGWTQVAPPRLPRLADLPDDQRDRIRWLYDLLDGHPDHFDRIRPGGWDLAFDTPDGLLLVELDEEQHFNRYRALTLEATNDLGLRWTPAYQSYCREHEARLLPGWGSGQRWTNPSAARFFGEPDAPGDFTGVGAPRWRQRAFYDAVKDVLRERRLARISVHDTLDGNGTVETFLRRPNSAHTSALQALVAGRVHDA</sequence>
<evidence type="ECO:0000313" key="2">
    <source>
        <dbReference type="Proteomes" id="UP001168537"/>
    </source>
</evidence>
<proteinExistence type="predicted"/>
<name>A0ABT8ESF8_9ACTN</name>
<gene>
    <name evidence="1" type="ORF">QWY29_06885</name>
</gene>
<comment type="caution">
    <text evidence="1">The sequence shown here is derived from an EMBL/GenBank/DDBJ whole genome shotgun (WGS) entry which is preliminary data.</text>
</comment>
<protein>
    <submittedName>
        <fullName evidence="1">Uncharacterized protein</fullName>
    </submittedName>
</protein>